<dbReference type="InterPro" id="IPR001647">
    <property type="entry name" value="HTH_TetR"/>
</dbReference>
<gene>
    <name evidence="6" type="ORF">ACFQ1S_37290</name>
</gene>
<dbReference type="InterPro" id="IPR050109">
    <property type="entry name" value="HTH-type_TetR-like_transc_reg"/>
</dbReference>
<dbReference type="PRINTS" id="PR00455">
    <property type="entry name" value="HTHTETR"/>
</dbReference>
<dbReference type="Proteomes" id="UP001597045">
    <property type="component" value="Unassembled WGS sequence"/>
</dbReference>
<proteinExistence type="predicted"/>
<evidence type="ECO:0000313" key="7">
    <source>
        <dbReference type="Proteomes" id="UP001597045"/>
    </source>
</evidence>
<reference evidence="7" key="1">
    <citation type="journal article" date="2019" name="Int. J. Syst. Evol. Microbiol.">
        <title>The Global Catalogue of Microorganisms (GCM) 10K type strain sequencing project: providing services to taxonomists for standard genome sequencing and annotation.</title>
        <authorList>
            <consortium name="The Broad Institute Genomics Platform"/>
            <consortium name="The Broad Institute Genome Sequencing Center for Infectious Disease"/>
            <person name="Wu L."/>
            <person name="Ma J."/>
        </authorList>
    </citation>
    <scope>NUCLEOTIDE SEQUENCE [LARGE SCALE GENOMIC DNA]</scope>
    <source>
        <strain evidence="7">JCM 31486</strain>
    </source>
</reference>
<dbReference type="EMBL" id="JBHTIS010003089">
    <property type="protein sequence ID" value="MFD1050789.1"/>
    <property type="molecule type" value="Genomic_DNA"/>
</dbReference>
<evidence type="ECO:0000256" key="3">
    <source>
        <dbReference type="ARBA" id="ARBA00023163"/>
    </source>
</evidence>
<dbReference type="Pfam" id="PF00440">
    <property type="entry name" value="TetR_N"/>
    <property type="match status" value="1"/>
</dbReference>
<dbReference type="Gene3D" id="1.10.357.10">
    <property type="entry name" value="Tetracycline Repressor, domain 2"/>
    <property type="match status" value="1"/>
</dbReference>
<evidence type="ECO:0000256" key="1">
    <source>
        <dbReference type="ARBA" id="ARBA00023015"/>
    </source>
</evidence>
<keyword evidence="3" id="KW-0804">Transcription</keyword>
<dbReference type="InterPro" id="IPR009057">
    <property type="entry name" value="Homeodomain-like_sf"/>
</dbReference>
<feature type="non-terminal residue" evidence="6">
    <location>
        <position position="119"/>
    </location>
</feature>
<name>A0ABW3MMI6_9PSEU</name>
<accession>A0ABW3MMI6</accession>
<dbReference type="PANTHER" id="PTHR30055">
    <property type="entry name" value="HTH-TYPE TRANSCRIPTIONAL REGULATOR RUTR"/>
    <property type="match status" value="1"/>
</dbReference>
<keyword evidence="1" id="KW-0805">Transcription regulation</keyword>
<evidence type="ECO:0000256" key="2">
    <source>
        <dbReference type="ARBA" id="ARBA00023125"/>
    </source>
</evidence>
<sequence length="119" mass="13400">MSGKPPLQPRKQPKQVRGELTRQRILTAAAHVFAEHGYAAGTTNRIAERARVSIGSLYQYYPNKDAILVELVSRHLLEGEEALRRYQETELPPTIGEALRALVHVAVENHLDDPQLLRV</sequence>
<feature type="DNA-binding region" description="H-T-H motif" evidence="4">
    <location>
        <begin position="42"/>
        <end position="61"/>
    </location>
</feature>
<dbReference type="PANTHER" id="PTHR30055:SF234">
    <property type="entry name" value="HTH-TYPE TRANSCRIPTIONAL REGULATOR BETI"/>
    <property type="match status" value="1"/>
</dbReference>
<evidence type="ECO:0000259" key="5">
    <source>
        <dbReference type="PROSITE" id="PS50977"/>
    </source>
</evidence>
<feature type="domain" description="HTH tetR-type" evidence="5">
    <location>
        <begin position="19"/>
        <end position="79"/>
    </location>
</feature>
<organism evidence="6 7">
    <name type="scientific">Kibdelosporangium lantanae</name>
    <dbReference type="NCBI Taxonomy" id="1497396"/>
    <lineage>
        <taxon>Bacteria</taxon>
        <taxon>Bacillati</taxon>
        <taxon>Actinomycetota</taxon>
        <taxon>Actinomycetes</taxon>
        <taxon>Pseudonocardiales</taxon>
        <taxon>Pseudonocardiaceae</taxon>
        <taxon>Kibdelosporangium</taxon>
    </lineage>
</organism>
<comment type="caution">
    <text evidence="6">The sequence shown here is derived from an EMBL/GenBank/DDBJ whole genome shotgun (WGS) entry which is preliminary data.</text>
</comment>
<protein>
    <submittedName>
        <fullName evidence="6">TetR/AcrR family transcriptional regulator</fullName>
    </submittedName>
</protein>
<dbReference type="PROSITE" id="PS50977">
    <property type="entry name" value="HTH_TETR_2"/>
    <property type="match status" value="1"/>
</dbReference>
<evidence type="ECO:0000256" key="4">
    <source>
        <dbReference type="PROSITE-ProRule" id="PRU00335"/>
    </source>
</evidence>
<dbReference type="SUPFAM" id="SSF46689">
    <property type="entry name" value="Homeodomain-like"/>
    <property type="match status" value="1"/>
</dbReference>
<keyword evidence="2 4" id="KW-0238">DNA-binding</keyword>
<evidence type="ECO:0000313" key="6">
    <source>
        <dbReference type="EMBL" id="MFD1050789.1"/>
    </source>
</evidence>
<keyword evidence="7" id="KW-1185">Reference proteome</keyword>